<dbReference type="EMBL" id="JAATEP010000035">
    <property type="protein sequence ID" value="NJP95184.1"/>
    <property type="molecule type" value="Genomic_DNA"/>
</dbReference>
<accession>A0ABX1BBM0</accession>
<comment type="caution">
    <text evidence="1">The sequence shown here is derived from an EMBL/GenBank/DDBJ whole genome shotgun (WGS) entry which is preliminary data.</text>
</comment>
<proteinExistence type="predicted"/>
<dbReference type="PROSITE" id="PS51257">
    <property type="entry name" value="PROKAR_LIPOPROTEIN"/>
    <property type="match status" value="1"/>
</dbReference>
<evidence type="ECO:0000313" key="1">
    <source>
        <dbReference type="EMBL" id="NJP95184.1"/>
    </source>
</evidence>
<dbReference type="Proteomes" id="UP000696294">
    <property type="component" value="Unassembled WGS sequence"/>
</dbReference>
<gene>
    <name evidence="1" type="ORF">HCN51_38095</name>
</gene>
<keyword evidence="2" id="KW-1185">Reference proteome</keyword>
<protein>
    <recommendedName>
        <fullName evidence="3">Lipoprotein</fullName>
    </recommendedName>
</protein>
<sequence>MVIKSHPAGATMGNRWPVLVLVVLVVAFSAGCGFLGVAAGGGLCQERADHENALVREALSPVLAQAGLGGAMGDWNDCDSSTYGSYVYVSLDGVQPENVVDAFVQAGWSSRPAAERSRGCAAGCDAYDLRKKVGERVVDVSVEGDEGVEIVASAADGCWDARGYRCVGGFSAG</sequence>
<dbReference type="RefSeq" id="WP_168016718.1">
    <property type="nucleotide sequence ID" value="NZ_JAATEP010000035.1"/>
</dbReference>
<evidence type="ECO:0000313" key="2">
    <source>
        <dbReference type="Proteomes" id="UP000696294"/>
    </source>
</evidence>
<evidence type="ECO:0008006" key="3">
    <source>
        <dbReference type="Google" id="ProtNLM"/>
    </source>
</evidence>
<reference evidence="1 2" key="1">
    <citation type="submission" date="2020-03" db="EMBL/GenBank/DDBJ databases">
        <title>WGS of actinomycetes isolated from Thailand.</title>
        <authorList>
            <person name="Thawai C."/>
        </authorList>
    </citation>
    <scope>NUCLEOTIDE SEQUENCE [LARGE SCALE GENOMIC DNA]</scope>
    <source>
        <strain evidence="1 2">FMUSA5-5</strain>
    </source>
</reference>
<organism evidence="1 2">
    <name type="scientific">Nonomuraea composti</name>
    <dbReference type="NCBI Taxonomy" id="2720023"/>
    <lineage>
        <taxon>Bacteria</taxon>
        <taxon>Bacillati</taxon>
        <taxon>Actinomycetota</taxon>
        <taxon>Actinomycetes</taxon>
        <taxon>Streptosporangiales</taxon>
        <taxon>Streptosporangiaceae</taxon>
        <taxon>Nonomuraea</taxon>
    </lineage>
</organism>
<name>A0ABX1BBM0_9ACTN</name>